<organism evidence="7 8">
    <name type="scientific">Parageobacillus galactosidasius</name>
    <dbReference type="NCBI Taxonomy" id="883812"/>
    <lineage>
        <taxon>Bacteria</taxon>
        <taxon>Bacillati</taxon>
        <taxon>Bacillota</taxon>
        <taxon>Bacilli</taxon>
        <taxon>Bacillales</taxon>
        <taxon>Anoxybacillaceae</taxon>
        <taxon>Parageobacillus</taxon>
    </lineage>
</organism>
<dbReference type="Proteomes" id="UP000198394">
    <property type="component" value="Unassembled WGS sequence"/>
</dbReference>
<dbReference type="EMBL" id="NDYL01000001">
    <property type="protein sequence ID" value="OXB93960.1"/>
    <property type="molecule type" value="Genomic_DNA"/>
</dbReference>
<keyword evidence="2" id="KW-0479">Metal-binding</keyword>
<evidence type="ECO:0000256" key="1">
    <source>
        <dbReference type="ARBA" id="ARBA00022670"/>
    </source>
</evidence>
<proteinExistence type="predicted"/>
<evidence type="ECO:0000256" key="3">
    <source>
        <dbReference type="ARBA" id="ARBA00022801"/>
    </source>
</evidence>
<evidence type="ECO:0000256" key="2">
    <source>
        <dbReference type="ARBA" id="ARBA00022723"/>
    </source>
</evidence>
<reference evidence="7 8" key="1">
    <citation type="submission" date="2017-04" db="EMBL/GenBank/DDBJ databases">
        <title>The genome sequence of Parageobacillus galactosidasius DSM 18751.</title>
        <authorList>
            <person name="Ramaloko W.T."/>
            <person name="Koen N."/>
            <person name="Polliack S."/>
            <person name="Aliyu H."/>
            <person name="Lebre P."/>
            <person name="Mohr T."/>
            <person name="Oswald F."/>
            <person name="Zwick M."/>
            <person name="Neumann A."/>
            <person name="Syldatk C."/>
            <person name="Cowan D."/>
            <person name="De Maayer P."/>
        </authorList>
    </citation>
    <scope>NUCLEOTIDE SEQUENCE [LARGE SCALE GENOMIC DNA]</scope>
    <source>
        <strain evidence="7 8">DSM 18751</strain>
    </source>
</reference>
<gene>
    <name evidence="7" type="ORF">B9L23_03380</name>
</gene>
<comment type="caution">
    <text evidence="7">The sequence shown here is derived from an EMBL/GenBank/DDBJ whole genome shotgun (WGS) entry which is preliminary data.</text>
</comment>
<dbReference type="GO" id="GO:0046872">
    <property type="term" value="F:metal ion binding"/>
    <property type="evidence" value="ECO:0007669"/>
    <property type="project" value="UniProtKB-KW"/>
</dbReference>
<accession>A0A226QQU8</accession>
<feature type="domain" description="JAB" evidence="6">
    <location>
        <begin position="31"/>
        <end position="141"/>
    </location>
</feature>
<dbReference type="Gene3D" id="3.40.140.10">
    <property type="entry name" value="Cytidine Deaminase, domain 2"/>
    <property type="match status" value="1"/>
</dbReference>
<protein>
    <recommendedName>
        <fullName evidence="6">JAB domain-containing protein</fullName>
    </recommendedName>
</protein>
<evidence type="ECO:0000313" key="8">
    <source>
        <dbReference type="Proteomes" id="UP000198394"/>
    </source>
</evidence>
<sequence length="158" mass="18299">MIFLSNNNGKLKISDHALQTMLGYRQIGKKDLEAGGILVGRWILDSNDVVVDDVSTPMPNDIRKRCFFKRNQKEHQQFLLQKWIESNGTQNYLGEWHTHPEPSPTPSPHDRKEWKRIIKEITGVDRLFFIIVGTEKIKAWEVSSLNGKIITLTLMERS</sequence>
<keyword evidence="1" id="KW-0645">Protease</keyword>
<keyword evidence="5" id="KW-0482">Metalloprotease</keyword>
<dbReference type="Pfam" id="PF14464">
    <property type="entry name" value="Prok-JAB"/>
    <property type="match status" value="1"/>
</dbReference>
<keyword evidence="8" id="KW-1185">Reference proteome</keyword>
<evidence type="ECO:0000259" key="6">
    <source>
        <dbReference type="Pfam" id="PF14464"/>
    </source>
</evidence>
<dbReference type="SUPFAM" id="SSF102712">
    <property type="entry name" value="JAB1/MPN domain"/>
    <property type="match status" value="1"/>
</dbReference>
<dbReference type="GO" id="GO:0006508">
    <property type="term" value="P:proteolysis"/>
    <property type="evidence" value="ECO:0007669"/>
    <property type="project" value="UniProtKB-KW"/>
</dbReference>
<keyword evidence="4" id="KW-0862">Zinc</keyword>
<name>A0A226QQU8_9BACL</name>
<dbReference type="GO" id="GO:0008237">
    <property type="term" value="F:metallopeptidase activity"/>
    <property type="evidence" value="ECO:0007669"/>
    <property type="project" value="UniProtKB-KW"/>
</dbReference>
<dbReference type="RefSeq" id="WP_013877393.1">
    <property type="nucleotide sequence ID" value="NZ_NDYL01000001.1"/>
</dbReference>
<evidence type="ECO:0000256" key="5">
    <source>
        <dbReference type="ARBA" id="ARBA00023049"/>
    </source>
</evidence>
<evidence type="ECO:0000313" key="7">
    <source>
        <dbReference type="EMBL" id="OXB93960.1"/>
    </source>
</evidence>
<dbReference type="AlphaFoldDB" id="A0A226QQU8"/>
<dbReference type="InterPro" id="IPR028090">
    <property type="entry name" value="JAB_dom_prok"/>
</dbReference>
<keyword evidence="3" id="KW-0378">Hydrolase</keyword>
<evidence type="ECO:0000256" key="4">
    <source>
        <dbReference type="ARBA" id="ARBA00022833"/>
    </source>
</evidence>